<evidence type="ECO:0000313" key="9">
    <source>
        <dbReference type="Proteomes" id="UP000027073"/>
    </source>
</evidence>
<dbReference type="PROSITE" id="PS00141">
    <property type="entry name" value="ASP_PROTEASE"/>
    <property type="match status" value="1"/>
</dbReference>
<keyword evidence="2 5" id="KW-0064">Aspartyl protease</keyword>
<evidence type="ECO:0000256" key="6">
    <source>
        <dbReference type="SAM" id="SignalP"/>
    </source>
</evidence>
<dbReference type="InterPro" id="IPR034164">
    <property type="entry name" value="Pepsin-like_dom"/>
</dbReference>
<dbReference type="PANTHER" id="PTHR47966">
    <property type="entry name" value="BETA-SITE APP-CLEAVING ENZYME, ISOFORM A-RELATED"/>
    <property type="match status" value="1"/>
</dbReference>
<keyword evidence="5" id="KW-0378">Hydrolase</keyword>
<evidence type="ECO:0000256" key="2">
    <source>
        <dbReference type="ARBA" id="ARBA00022750"/>
    </source>
</evidence>
<feature type="chain" id="PRO_5001642476" description="Peptidase A1 domain-containing protein" evidence="6">
    <location>
        <begin position="19"/>
        <end position="471"/>
    </location>
</feature>
<dbReference type="FunCoup" id="A0A067NRX9">
    <property type="interactions" value="43"/>
</dbReference>
<keyword evidence="4" id="KW-1015">Disulfide bond</keyword>
<sequence length="471" mass="49649">MLSTLPLGLAALATLVVASPSPSTESIQHVALKRQSQPHRTPEQFESWAKLHRDMLRTKYLGTSSSQKRAEGTNLLVNQNLDSSFFGSLAIGTPPVAFNVILDTGSSDLWLADNDCITGCTDVPTLDTSSSSTFVNQSETFSIQYGSGRAQGSLGQDVVQMAGFSVPNQVFGVCDRVSANLLNSPVSGLLGLGWESIASSKAKPFWQTLVSNGAWDQPVMAFQLTRFINDTSADVLAPGGTFTMGAVNSSLYTGDIDYVNIPSGKESYWLIPLETLTVQGNTVSIPTGDSSYAAIDTGTTLVGGTSDAIANIFAQIPDSSPATGNLDGYWTYPCDTSVNVTMNFGGRTWAISPADFILQRSVDGERCVGAFFEIGTTTGTSSLSWIVGDTFLKNVYSVFRYDPPSVGFAELSAAALAQNGVNGLVPDPTIGSVAATVSATGGLRSERNGSGRVAVSWWTSLAATAGLIMVW</sequence>
<feature type="disulfide bond" evidence="4">
    <location>
        <begin position="116"/>
        <end position="120"/>
    </location>
</feature>
<dbReference type="FunFam" id="2.40.70.10:FF:000008">
    <property type="entry name" value="Cathepsin D"/>
    <property type="match status" value="1"/>
</dbReference>
<dbReference type="Gene3D" id="2.40.70.10">
    <property type="entry name" value="Acid Proteases"/>
    <property type="match status" value="2"/>
</dbReference>
<dbReference type="GO" id="GO:0006508">
    <property type="term" value="P:proteolysis"/>
    <property type="evidence" value="ECO:0007669"/>
    <property type="project" value="UniProtKB-KW"/>
</dbReference>
<name>A0A067NRX9_PLEO1</name>
<dbReference type="GO" id="GO:0004190">
    <property type="term" value="F:aspartic-type endopeptidase activity"/>
    <property type="evidence" value="ECO:0007669"/>
    <property type="project" value="UniProtKB-KW"/>
</dbReference>
<dbReference type="InParanoid" id="A0A067NRX9"/>
<dbReference type="Proteomes" id="UP000027073">
    <property type="component" value="Unassembled WGS sequence"/>
</dbReference>
<dbReference type="PANTHER" id="PTHR47966:SF6">
    <property type="entry name" value="PEPTIDASE A1 DOMAIN-CONTAINING PROTEIN"/>
    <property type="match status" value="1"/>
</dbReference>
<dbReference type="OrthoDB" id="771136at2759"/>
<proteinExistence type="inferred from homology"/>
<dbReference type="HOGENOM" id="CLU_013253_1_2_1"/>
<keyword evidence="6" id="KW-0732">Signal</keyword>
<gene>
    <name evidence="8" type="ORF">PLEOSDRAFT_1089888</name>
</gene>
<feature type="domain" description="Peptidase A1" evidence="7">
    <location>
        <begin position="85"/>
        <end position="409"/>
    </location>
</feature>
<evidence type="ECO:0000313" key="8">
    <source>
        <dbReference type="EMBL" id="KDQ26837.1"/>
    </source>
</evidence>
<evidence type="ECO:0000256" key="3">
    <source>
        <dbReference type="PIRSR" id="PIRSR601461-1"/>
    </source>
</evidence>
<dbReference type="PROSITE" id="PS51767">
    <property type="entry name" value="PEPTIDASE_A1"/>
    <property type="match status" value="1"/>
</dbReference>
<dbReference type="PRINTS" id="PR00792">
    <property type="entry name" value="PEPSIN"/>
</dbReference>
<dbReference type="SUPFAM" id="SSF50630">
    <property type="entry name" value="Acid proteases"/>
    <property type="match status" value="1"/>
</dbReference>
<reference evidence="9" key="1">
    <citation type="journal article" date="2014" name="Proc. Natl. Acad. Sci. U.S.A.">
        <title>Extensive sampling of basidiomycete genomes demonstrates inadequacy of the white-rot/brown-rot paradigm for wood decay fungi.</title>
        <authorList>
            <person name="Riley R."/>
            <person name="Salamov A.A."/>
            <person name="Brown D.W."/>
            <person name="Nagy L.G."/>
            <person name="Floudas D."/>
            <person name="Held B.W."/>
            <person name="Levasseur A."/>
            <person name="Lombard V."/>
            <person name="Morin E."/>
            <person name="Otillar R."/>
            <person name="Lindquist E.A."/>
            <person name="Sun H."/>
            <person name="LaButti K.M."/>
            <person name="Schmutz J."/>
            <person name="Jabbour D."/>
            <person name="Luo H."/>
            <person name="Baker S.E."/>
            <person name="Pisabarro A.G."/>
            <person name="Walton J.D."/>
            <person name="Blanchette R.A."/>
            <person name="Henrissat B."/>
            <person name="Martin F."/>
            <person name="Cullen D."/>
            <person name="Hibbett D.S."/>
            <person name="Grigoriev I.V."/>
        </authorList>
    </citation>
    <scope>NUCLEOTIDE SEQUENCE [LARGE SCALE GENOMIC DNA]</scope>
    <source>
        <strain evidence="9">PC15</strain>
    </source>
</reference>
<dbReference type="VEuPathDB" id="FungiDB:PLEOSDRAFT_1089888"/>
<dbReference type="InterPro" id="IPR021109">
    <property type="entry name" value="Peptidase_aspartic_dom_sf"/>
</dbReference>
<dbReference type="InterPro" id="IPR001461">
    <property type="entry name" value="Aspartic_peptidase_A1"/>
</dbReference>
<dbReference type="InterPro" id="IPR001969">
    <property type="entry name" value="Aspartic_peptidase_AS"/>
</dbReference>
<dbReference type="STRING" id="1137138.A0A067NRX9"/>
<accession>A0A067NRX9</accession>
<dbReference type="InterPro" id="IPR033121">
    <property type="entry name" value="PEPTIDASE_A1"/>
</dbReference>
<dbReference type="CDD" id="cd05471">
    <property type="entry name" value="pepsin_like"/>
    <property type="match status" value="1"/>
</dbReference>
<keyword evidence="5" id="KW-0645">Protease</keyword>
<evidence type="ECO:0000256" key="1">
    <source>
        <dbReference type="ARBA" id="ARBA00007447"/>
    </source>
</evidence>
<feature type="active site" evidence="3">
    <location>
        <position position="296"/>
    </location>
</feature>
<dbReference type="AlphaFoldDB" id="A0A067NRX9"/>
<dbReference type="EMBL" id="KL198009">
    <property type="protein sequence ID" value="KDQ26837.1"/>
    <property type="molecule type" value="Genomic_DNA"/>
</dbReference>
<evidence type="ECO:0000256" key="5">
    <source>
        <dbReference type="RuleBase" id="RU000454"/>
    </source>
</evidence>
<organism evidence="8 9">
    <name type="scientific">Pleurotus ostreatus (strain PC15)</name>
    <name type="common">Oyster mushroom</name>
    <dbReference type="NCBI Taxonomy" id="1137138"/>
    <lineage>
        <taxon>Eukaryota</taxon>
        <taxon>Fungi</taxon>
        <taxon>Dikarya</taxon>
        <taxon>Basidiomycota</taxon>
        <taxon>Agaricomycotina</taxon>
        <taxon>Agaricomycetes</taxon>
        <taxon>Agaricomycetidae</taxon>
        <taxon>Agaricales</taxon>
        <taxon>Pleurotineae</taxon>
        <taxon>Pleurotaceae</taxon>
        <taxon>Pleurotus</taxon>
    </lineage>
</organism>
<dbReference type="Pfam" id="PF00026">
    <property type="entry name" value="Asp"/>
    <property type="match status" value="1"/>
</dbReference>
<feature type="active site" evidence="3">
    <location>
        <position position="103"/>
    </location>
</feature>
<feature type="signal peptide" evidence="6">
    <location>
        <begin position="1"/>
        <end position="18"/>
    </location>
</feature>
<comment type="similarity">
    <text evidence="1 5">Belongs to the peptidase A1 family.</text>
</comment>
<protein>
    <recommendedName>
        <fullName evidence="7">Peptidase A1 domain-containing protein</fullName>
    </recommendedName>
</protein>
<evidence type="ECO:0000259" key="7">
    <source>
        <dbReference type="PROSITE" id="PS51767"/>
    </source>
</evidence>
<evidence type="ECO:0000256" key="4">
    <source>
        <dbReference type="PIRSR" id="PIRSR601461-2"/>
    </source>
</evidence>